<name>A0A810N129_9ACTN</name>
<feature type="signal peptide" evidence="1">
    <location>
        <begin position="1"/>
        <end position="28"/>
    </location>
</feature>
<dbReference type="Proteomes" id="UP000680866">
    <property type="component" value="Chromosome"/>
</dbReference>
<accession>A0A810N129</accession>
<sequence length="78" mass="8641">MRPSIRRILALAAVTVATVVGTAVPAQAYVTTWYGPYGYYECEAAYNDLMTSGAPVPRTIDCQYRNEPIPGWYYATLT</sequence>
<reference evidence="2" key="1">
    <citation type="submission" date="2020-08" db="EMBL/GenBank/DDBJ databases">
        <title>Whole genome shotgun sequence of Polymorphospora rubra NBRC 101157.</title>
        <authorList>
            <person name="Komaki H."/>
            <person name="Tamura T."/>
        </authorList>
    </citation>
    <scope>NUCLEOTIDE SEQUENCE</scope>
    <source>
        <strain evidence="2">NBRC 101157</strain>
    </source>
</reference>
<keyword evidence="1" id="KW-0732">Signal</keyword>
<evidence type="ECO:0000313" key="3">
    <source>
        <dbReference type="Proteomes" id="UP000680866"/>
    </source>
</evidence>
<dbReference type="RefSeq" id="WP_212816465.1">
    <property type="nucleotide sequence ID" value="NZ_AP023359.1"/>
</dbReference>
<dbReference type="AlphaFoldDB" id="A0A810N129"/>
<evidence type="ECO:0000256" key="1">
    <source>
        <dbReference type="SAM" id="SignalP"/>
    </source>
</evidence>
<proteinExistence type="predicted"/>
<dbReference type="EMBL" id="AP023359">
    <property type="protein sequence ID" value="BCJ67077.1"/>
    <property type="molecule type" value="Genomic_DNA"/>
</dbReference>
<evidence type="ECO:0008006" key="4">
    <source>
        <dbReference type="Google" id="ProtNLM"/>
    </source>
</evidence>
<protein>
    <recommendedName>
        <fullName evidence="4">Secreted protein</fullName>
    </recommendedName>
</protein>
<keyword evidence="3" id="KW-1185">Reference proteome</keyword>
<gene>
    <name evidence="2" type="ORF">Prubr_40980</name>
</gene>
<organism evidence="2 3">
    <name type="scientific">Polymorphospora rubra</name>
    <dbReference type="NCBI Taxonomy" id="338584"/>
    <lineage>
        <taxon>Bacteria</taxon>
        <taxon>Bacillati</taxon>
        <taxon>Actinomycetota</taxon>
        <taxon>Actinomycetes</taxon>
        <taxon>Micromonosporales</taxon>
        <taxon>Micromonosporaceae</taxon>
        <taxon>Polymorphospora</taxon>
    </lineage>
</organism>
<evidence type="ECO:0000313" key="2">
    <source>
        <dbReference type="EMBL" id="BCJ67077.1"/>
    </source>
</evidence>
<dbReference type="KEGG" id="pry:Prubr_40980"/>
<feature type="chain" id="PRO_5033020831" description="Secreted protein" evidence="1">
    <location>
        <begin position="29"/>
        <end position="78"/>
    </location>
</feature>